<keyword evidence="2" id="KW-1185">Reference proteome</keyword>
<sequence>MQFLQYQTCLLHDLSTFCNLNHLVLELGNGDGDVVVVACLLQFFHDLQSLRIIYCNSLDSKYPENKLKPEQISSISLPGRLKTISVEDFRGRMNQLEPLRLLLENEFLEKIIVHLDTRMDTMLLNQELLGLPKLSKLILHLDSEGNFL</sequence>
<name>A0AAE0E070_9ROSI</name>
<dbReference type="AlphaFoldDB" id="A0AAE0E070"/>
<accession>A0AAE0E070</accession>
<protein>
    <submittedName>
        <fullName evidence="1">Uncharacterized protein</fullName>
    </submittedName>
</protein>
<evidence type="ECO:0000313" key="2">
    <source>
        <dbReference type="Proteomes" id="UP001281410"/>
    </source>
</evidence>
<reference evidence="1" key="1">
    <citation type="journal article" date="2023" name="Plant J.">
        <title>Genome sequences and population genomics provide insights into the demographic history, inbreeding, and mutation load of two 'living fossil' tree species of Dipteronia.</title>
        <authorList>
            <person name="Feng Y."/>
            <person name="Comes H.P."/>
            <person name="Chen J."/>
            <person name="Zhu S."/>
            <person name="Lu R."/>
            <person name="Zhang X."/>
            <person name="Li P."/>
            <person name="Qiu J."/>
            <person name="Olsen K.M."/>
            <person name="Qiu Y."/>
        </authorList>
    </citation>
    <scope>NUCLEOTIDE SEQUENCE</scope>
    <source>
        <strain evidence="1">NBL</strain>
    </source>
</reference>
<dbReference type="Proteomes" id="UP001281410">
    <property type="component" value="Unassembled WGS sequence"/>
</dbReference>
<comment type="caution">
    <text evidence="1">The sequence shown here is derived from an EMBL/GenBank/DDBJ whole genome shotgun (WGS) entry which is preliminary data.</text>
</comment>
<gene>
    <name evidence="1" type="ORF">Dsin_022579</name>
</gene>
<proteinExistence type="predicted"/>
<organism evidence="1 2">
    <name type="scientific">Dipteronia sinensis</name>
    <dbReference type="NCBI Taxonomy" id="43782"/>
    <lineage>
        <taxon>Eukaryota</taxon>
        <taxon>Viridiplantae</taxon>
        <taxon>Streptophyta</taxon>
        <taxon>Embryophyta</taxon>
        <taxon>Tracheophyta</taxon>
        <taxon>Spermatophyta</taxon>
        <taxon>Magnoliopsida</taxon>
        <taxon>eudicotyledons</taxon>
        <taxon>Gunneridae</taxon>
        <taxon>Pentapetalae</taxon>
        <taxon>rosids</taxon>
        <taxon>malvids</taxon>
        <taxon>Sapindales</taxon>
        <taxon>Sapindaceae</taxon>
        <taxon>Hippocastanoideae</taxon>
        <taxon>Acereae</taxon>
        <taxon>Dipteronia</taxon>
    </lineage>
</organism>
<evidence type="ECO:0000313" key="1">
    <source>
        <dbReference type="EMBL" id="KAK3199164.1"/>
    </source>
</evidence>
<dbReference type="EMBL" id="JANJYJ010000007">
    <property type="protein sequence ID" value="KAK3199164.1"/>
    <property type="molecule type" value="Genomic_DNA"/>
</dbReference>